<proteinExistence type="predicted"/>
<evidence type="ECO:0000256" key="1">
    <source>
        <dbReference type="SAM" id="MobiDB-lite"/>
    </source>
</evidence>
<evidence type="ECO:0000313" key="2">
    <source>
        <dbReference type="EMBL" id="MBB5159861.1"/>
    </source>
</evidence>
<feature type="region of interest" description="Disordered" evidence="1">
    <location>
        <begin position="104"/>
        <end position="125"/>
    </location>
</feature>
<reference evidence="2 3" key="1">
    <citation type="submission" date="2020-08" db="EMBL/GenBank/DDBJ databases">
        <title>Sequencing the genomes of 1000 actinobacteria strains.</title>
        <authorList>
            <person name="Klenk H.-P."/>
        </authorList>
    </citation>
    <scope>NUCLEOTIDE SEQUENCE [LARGE SCALE GENOMIC DNA]</scope>
    <source>
        <strain evidence="2 3">DSM 45584</strain>
    </source>
</reference>
<evidence type="ECO:0000313" key="3">
    <source>
        <dbReference type="Proteomes" id="UP000584374"/>
    </source>
</evidence>
<keyword evidence="3" id="KW-1185">Reference proteome</keyword>
<dbReference type="AlphaFoldDB" id="A0A840QHZ1"/>
<dbReference type="EMBL" id="JACHIW010000003">
    <property type="protein sequence ID" value="MBB5159861.1"/>
    <property type="molecule type" value="Genomic_DNA"/>
</dbReference>
<protein>
    <submittedName>
        <fullName evidence="2">Uncharacterized protein</fullName>
    </submittedName>
</protein>
<accession>A0A840QHZ1</accession>
<gene>
    <name evidence="2" type="ORF">BJ970_007461</name>
</gene>
<dbReference type="Proteomes" id="UP000584374">
    <property type="component" value="Unassembled WGS sequence"/>
</dbReference>
<name>A0A840QHZ1_9PSEU</name>
<comment type="caution">
    <text evidence="2">The sequence shown here is derived from an EMBL/GenBank/DDBJ whole genome shotgun (WGS) entry which is preliminary data.</text>
</comment>
<sequence length="125" mass="13029">MDASVSGRPRGLRPGMSSLLDELATNATFHERLFGGPTGVAATMSLVDLLAYEFAWVVDAAPTTLRFAAGGAVSVFVQWLMDRGRQPAADVVAEVVEAISAVAGPGLHEPTAPDNASPPAWLRPS</sequence>
<organism evidence="2 3">
    <name type="scientific">Saccharopolyspora phatthalungensis</name>
    <dbReference type="NCBI Taxonomy" id="664693"/>
    <lineage>
        <taxon>Bacteria</taxon>
        <taxon>Bacillati</taxon>
        <taxon>Actinomycetota</taxon>
        <taxon>Actinomycetes</taxon>
        <taxon>Pseudonocardiales</taxon>
        <taxon>Pseudonocardiaceae</taxon>
        <taxon>Saccharopolyspora</taxon>
    </lineage>
</organism>